<feature type="compositionally biased region" description="Basic residues" evidence="1">
    <location>
        <begin position="46"/>
        <end position="58"/>
    </location>
</feature>
<comment type="caution">
    <text evidence="2">The sequence shown here is derived from an EMBL/GenBank/DDBJ whole genome shotgun (WGS) entry which is preliminary data.</text>
</comment>
<feature type="compositionally biased region" description="Polar residues" evidence="1">
    <location>
        <begin position="245"/>
        <end position="255"/>
    </location>
</feature>
<organism evidence="2 3">
    <name type="scientific">Naegleria fowleri</name>
    <name type="common">Brain eating amoeba</name>
    <dbReference type="NCBI Taxonomy" id="5763"/>
    <lineage>
        <taxon>Eukaryota</taxon>
        <taxon>Discoba</taxon>
        <taxon>Heterolobosea</taxon>
        <taxon>Tetramitia</taxon>
        <taxon>Eutetramitia</taxon>
        <taxon>Vahlkampfiidae</taxon>
        <taxon>Naegleria</taxon>
    </lineage>
</organism>
<evidence type="ECO:0000256" key="1">
    <source>
        <dbReference type="SAM" id="MobiDB-lite"/>
    </source>
</evidence>
<reference evidence="2 3" key="1">
    <citation type="journal article" date="2019" name="Sci. Rep.">
        <title>Nanopore sequencing improves the draft genome of the human pathogenic amoeba Naegleria fowleri.</title>
        <authorList>
            <person name="Liechti N."/>
            <person name="Schurch N."/>
            <person name="Bruggmann R."/>
            <person name="Wittwer M."/>
        </authorList>
    </citation>
    <scope>NUCLEOTIDE SEQUENCE [LARGE SCALE GENOMIC DNA]</scope>
    <source>
        <strain evidence="2 3">ATCC 30894</strain>
    </source>
</reference>
<evidence type="ECO:0000313" key="2">
    <source>
        <dbReference type="EMBL" id="KAF0983172.1"/>
    </source>
</evidence>
<sequence>MGSCLSSTSIILEHQKHKQYIAQNDTHSFFSLPIRSPRHSAELKRSTSKPKRHSRRRGLSNVSQSQPQPLTQAPSITLSQSSSGAPSTKALKEFSKSYLGTRRDETTLEDISSLSDGRGFSFNSRGSNSSLVLPKVPSTTSSGLNKCASNISTGSKEGAHALLTVGSTLSNSDRGVSLKSISSHDSKGKLLVPGVVENRRLSTLESGSQKHLNSSTAVNEDSHATLATRTSQKHVLNEQKEDPSKNQTQQPSTTLTPVITIPSSKNLSHLKKRRNTDVTSNVPRLIVYDTTNSSDYLTADRNENTTSDNEEDEDCYIFADSFYFGSFEEIGNSPSKSRSFNERNKNPKVIHAFSLRQGIEVPDSDSDDTDSQSSGISQTFSFSSSNVSDCYNSSHLGAFATEDEMRRFEMDEYINLRTIIANEELEQLKLYEFPPWAKRFSSENDEAKDDDHFS</sequence>
<dbReference type="RefSeq" id="XP_044567885.1">
    <property type="nucleotide sequence ID" value="XM_044701528.1"/>
</dbReference>
<feature type="region of interest" description="Disordered" evidence="1">
    <location>
        <begin position="204"/>
        <end position="255"/>
    </location>
</feature>
<feature type="region of interest" description="Disordered" evidence="1">
    <location>
        <begin position="360"/>
        <end position="387"/>
    </location>
</feature>
<accession>A0A6A5C8B8</accession>
<dbReference type="EMBL" id="VFQX01000007">
    <property type="protein sequence ID" value="KAF0983172.1"/>
    <property type="molecule type" value="Genomic_DNA"/>
</dbReference>
<keyword evidence="3" id="KW-1185">Reference proteome</keyword>
<gene>
    <name evidence="2" type="ORF">FDP41_011150</name>
</gene>
<dbReference type="VEuPathDB" id="AmoebaDB:NfTy_017410"/>
<protein>
    <submittedName>
        <fullName evidence="2">Uncharacterized protein</fullName>
    </submittedName>
</protein>
<dbReference type="AlphaFoldDB" id="A0A6A5C8B8"/>
<feature type="region of interest" description="Disordered" evidence="1">
    <location>
        <begin position="31"/>
        <end position="89"/>
    </location>
</feature>
<feature type="compositionally biased region" description="Polar residues" evidence="1">
    <location>
        <begin position="204"/>
        <end position="234"/>
    </location>
</feature>
<feature type="region of interest" description="Disordered" evidence="1">
    <location>
        <begin position="113"/>
        <end position="143"/>
    </location>
</feature>
<dbReference type="GeneID" id="68118365"/>
<proteinExistence type="predicted"/>
<feature type="compositionally biased region" description="Low complexity" evidence="1">
    <location>
        <begin position="117"/>
        <end position="130"/>
    </location>
</feature>
<dbReference type="VEuPathDB" id="AmoebaDB:FDP41_011150"/>
<evidence type="ECO:0000313" key="3">
    <source>
        <dbReference type="Proteomes" id="UP000444721"/>
    </source>
</evidence>
<feature type="compositionally biased region" description="Polar residues" evidence="1">
    <location>
        <begin position="60"/>
        <end position="86"/>
    </location>
</feature>
<dbReference type="Proteomes" id="UP000444721">
    <property type="component" value="Unassembled WGS sequence"/>
</dbReference>
<feature type="compositionally biased region" description="Low complexity" evidence="1">
    <location>
        <begin position="371"/>
        <end position="387"/>
    </location>
</feature>
<name>A0A6A5C8B8_NAEFO</name>
<feature type="compositionally biased region" description="Basic and acidic residues" evidence="1">
    <location>
        <begin position="235"/>
        <end position="244"/>
    </location>
</feature>
<dbReference type="OrthoDB" id="10498915at2759"/>